<dbReference type="EMBL" id="DYUK01000031">
    <property type="protein sequence ID" value="HJG79061.1"/>
    <property type="molecule type" value="Genomic_DNA"/>
</dbReference>
<evidence type="ECO:0000313" key="8">
    <source>
        <dbReference type="Proteomes" id="UP000784435"/>
    </source>
</evidence>
<evidence type="ECO:0000256" key="1">
    <source>
        <dbReference type="ARBA" id="ARBA00008396"/>
    </source>
</evidence>
<comment type="caution">
    <text evidence="7">The sequence shown here is derived from an EMBL/GenBank/DDBJ whole genome shotgun (WGS) entry which is preliminary data.</text>
</comment>
<dbReference type="Proteomes" id="UP000784435">
    <property type="component" value="Unassembled WGS sequence"/>
</dbReference>
<dbReference type="InterPro" id="IPR002942">
    <property type="entry name" value="S4_RNA-bd"/>
</dbReference>
<evidence type="ECO:0000259" key="6">
    <source>
        <dbReference type="SMART" id="SM00363"/>
    </source>
</evidence>
<sequence length="130" mass="14241">MPEPDVTPGATMRVDVWLWSVRMFRARSAATTACRGGHVHVDGQRVKAAAKIGAGQEIRVRTPGGERILRVTALLATRAAAPIAQRCYEDLTPPPDPALRAPVPRRDRGTGRPTKKDRRALDRLRGRSSD</sequence>
<reference evidence="7" key="1">
    <citation type="journal article" date="2021" name="PeerJ">
        <title>Extensive microbial diversity within the chicken gut microbiome revealed by metagenomics and culture.</title>
        <authorList>
            <person name="Gilroy R."/>
            <person name="Ravi A."/>
            <person name="Getino M."/>
            <person name="Pursley I."/>
            <person name="Horton D.L."/>
            <person name="Alikhan N.F."/>
            <person name="Baker D."/>
            <person name="Gharbi K."/>
            <person name="Hall N."/>
            <person name="Watson M."/>
            <person name="Adriaenssens E.M."/>
            <person name="Foster-Nyarko E."/>
            <person name="Jarju S."/>
            <person name="Secka A."/>
            <person name="Antonio M."/>
            <person name="Oren A."/>
            <person name="Chaudhuri R.R."/>
            <person name="La Ragione R."/>
            <person name="Hildebrand F."/>
            <person name="Pallen M.J."/>
        </authorList>
    </citation>
    <scope>NUCLEOTIDE SEQUENCE</scope>
    <source>
        <strain evidence="7">ChiGjej5B5-7349</strain>
    </source>
</reference>
<dbReference type="GO" id="GO:0034605">
    <property type="term" value="P:cellular response to heat"/>
    <property type="evidence" value="ECO:0007669"/>
    <property type="project" value="InterPro"/>
</dbReference>
<keyword evidence="3" id="KW-0238">DNA-binding</keyword>
<dbReference type="GO" id="GO:0003677">
    <property type="term" value="F:DNA binding"/>
    <property type="evidence" value="ECO:0007669"/>
    <property type="project" value="UniProtKB-KW"/>
</dbReference>
<evidence type="ECO:0000256" key="3">
    <source>
        <dbReference type="ARBA" id="ARBA00023125"/>
    </source>
</evidence>
<dbReference type="SUPFAM" id="SSF55174">
    <property type="entry name" value="Alpha-L RNA-binding motif"/>
    <property type="match status" value="1"/>
</dbReference>
<accession>A0A921SMQ0</accession>
<dbReference type="Pfam" id="PF01479">
    <property type="entry name" value="S4"/>
    <property type="match status" value="1"/>
</dbReference>
<dbReference type="PIRSF" id="PIRSF016821">
    <property type="entry name" value="HSP15"/>
    <property type="match status" value="1"/>
</dbReference>
<dbReference type="PROSITE" id="PS50889">
    <property type="entry name" value="S4"/>
    <property type="match status" value="1"/>
</dbReference>
<protein>
    <submittedName>
        <fullName evidence="7">RNA-binding S4 domain-containing protein</fullName>
    </submittedName>
</protein>
<organism evidence="7 8">
    <name type="scientific">Brevibacterium senegalense</name>
    <dbReference type="NCBI Taxonomy" id="1033736"/>
    <lineage>
        <taxon>Bacteria</taxon>
        <taxon>Bacillati</taxon>
        <taxon>Actinomycetota</taxon>
        <taxon>Actinomycetes</taxon>
        <taxon>Micrococcales</taxon>
        <taxon>Brevibacteriaceae</taxon>
        <taxon>Brevibacterium</taxon>
    </lineage>
</organism>
<dbReference type="GO" id="GO:0043023">
    <property type="term" value="F:ribosomal large subunit binding"/>
    <property type="evidence" value="ECO:0007669"/>
    <property type="project" value="InterPro"/>
</dbReference>
<feature type="domain" description="RNA-binding S4" evidence="6">
    <location>
        <begin position="12"/>
        <end position="76"/>
    </location>
</feature>
<keyword evidence="2 4" id="KW-0694">RNA-binding</keyword>
<dbReference type="InterPro" id="IPR025708">
    <property type="entry name" value="HSP15"/>
</dbReference>
<evidence type="ECO:0000256" key="4">
    <source>
        <dbReference type="PROSITE-ProRule" id="PRU00182"/>
    </source>
</evidence>
<evidence type="ECO:0000313" key="7">
    <source>
        <dbReference type="EMBL" id="HJG79061.1"/>
    </source>
</evidence>
<name>A0A921SMQ0_9MICO</name>
<evidence type="ECO:0000256" key="5">
    <source>
        <dbReference type="SAM" id="MobiDB-lite"/>
    </source>
</evidence>
<proteinExistence type="inferred from homology"/>
<gene>
    <name evidence="7" type="ORF">K8V08_01460</name>
</gene>
<reference evidence="7" key="2">
    <citation type="submission" date="2021-09" db="EMBL/GenBank/DDBJ databases">
        <authorList>
            <person name="Gilroy R."/>
        </authorList>
    </citation>
    <scope>NUCLEOTIDE SEQUENCE</scope>
    <source>
        <strain evidence="7">ChiGjej5B5-7349</strain>
    </source>
</reference>
<feature type="compositionally biased region" description="Basic and acidic residues" evidence="5">
    <location>
        <begin position="119"/>
        <end position="130"/>
    </location>
</feature>
<dbReference type="CDD" id="cd00165">
    <property type="entry name" value="S4"/>
    <property type="match status" value="1"/>
</dbReference>
<dbReference type="InterPro" id="IPR036986">
    <property type="entry name" value="S4_RNA-bd_sf"/>
</dbReference>
<dbReference type="GO" id="GO:0003727">
    <property type="term" value="F:single-stranded RNA binding"/>
    <property type="evidence" value="ECO:0007669"/>
    <property type="project" value="InterPro"/>
</dbReference>
<dbReference type="AlphaFoldDB" id="A0A921SMQ0"/>
<evidence type="ECO:0000256" key="2">
    <source>
        <dbReference type="ARBA" id="ARBA00022884"/>
    </source>
</evidence>
<dbReference type="Gene3D" id="3.10.290.10">
    <property type="entry name" value="RNA-binding S4 domain"/>
    <property type="match status" value="1"/>
</dbReference>
<comment type="similarity">
    <text evidence="1">Belongs to the HSP15 family.</text>
</comment>
<dbReference type="SMART" id="SM00363">
    <property type="entry name" value="S4"/>
    <property type="match status" value="1"/>
</dbReference>
<feature type="region of interest" description="Disordered" evidence="5">
    <location>
        <begin position="87"/>
        <end position="130"/>
    </location>
</feature>